<dbReference type="EC" id="2.1.2.9" evidence="2 5"/>
<dbReference type="SUPFAM" id="SSF50486">
    <property type="entry name" value="FMT C-terminal domain-like"/>
    <property type="match status" value="1"/>
</dbReference>
<proteinExistence type="inferred from homology"/>
<comment type="function">
    <text evidence="5">Attaches a formyl group to the free amino group of methionyl-tRNA(fMet). The formyl group appears to play a dual role in the initiator identity of N-formylmethionyl-tRNA by promoting its recognition by IF2 and preventing the misappropriation of this tRNA by the elongation apparatus.</text>
</comment>
<keyword evidence="9" id="KW-1185">Reference proteome</keyword>
<evidence type="ECO:0000259" key="7">
    <source>
        <dbReference type="Pfam" id="PF02911"/>
    </source>
</evidence>
<dbReference type="PANTHER" id="PTHR11138:SF5">
    <property type="entry name" value="METHIONYL-TRNA FORMYLTRANSFERASE, MITOCHONDRIAL"/>
    <property type="match status" value="1"/>
</dbReference>
<feature type="domain" description="Formyl transferase C-terminal" evidence="7">
    <location>
        <begin position="214"/>
        <end position="310"/>
    </location>
</feature>
<dbReference type="HAMAP" id="MF_00182">
    <property type="entry name" value="Formyl_trans"/>
    <property type="match status" value="1"/>
</dbReference>
<gene>
    <name evidence="5" type="primary">fmt</name>
    <name evidence="8" type="ORF">HMPREF3206_00883</name>
</gene>
<name>A0A133NF18_9FUSO</name>
<feature type="binding site" evidence="5">
    <location>
        <begin position="118"/>
        <end position="121"/>
    </location>
    <ligand>
        <name>(6S)-5,6,7,8-tetrahydrofolate</name>
        <dbReference type="ChEBI" id="CHEBI:57453"/>
    </ligand>
</feature>
<evidence type="ECO:0000256" key="5">
    <source>
        <dbReference type="HAMAP-Rule" id="MF_00182"/>
    </source>
</evidence>
<dbReference type="InterPro" id="IPR002376">
    <property type="entry name" value="Formyl_transf_N"/>
</dbReference>
<reference evidence="9" key="1">
    <citation type="submission" date="2016-01" db="EMBL/GenBank/DDBJ databases">
        <authorList>
            <person name="Mitreva M."/>
            <person name="Pepin K.H."/>
            <person name="Mihindukulasuriya K.A."/>
            <person name="Fulton R."/>
            <person name="Fronick C."/>
            <person name="O'Laughlin M."/>
            <person name="Miner T."/>
            <person name="Herter B."/>
            <person name="Rosa B.A."/>
            <person name="Cordes M."/>
            <person name="Tomlinson C."/>
            <person name="Wollam A."/>
            <person name="Palsikar V.B."/>
            <person name="Mardis E.R."/>
            <person name="Wilson R.K."/>
        </authorList>
    </citation>
    <scope>NUCLEOTIDE SEQUENCE [LARGE SCALE GENOMIC DNA]</scope>
    <source>
        <strain evidence="9">CMW8396</strain>
    </source>
</reference>
<feature type="domain" description="Formyl transferase N-terminal" evidence="6">
    <location>
        <begin position="11"/>
        <end position="188"/>
    </location>
</feature>
<dbReference type="InterPro" id="IPR005793">
    <property type="entry name" value="Formyl_trans_C"/>
</dbReference>
<dbReference type="SUPFAM" id="SSF53328">
    <property type="entry name" value="Formyltransferase"/>
    <property type="match status" value="1"/>
</dbReference>
<protein>
    <recommendedName>
        <fullName evidence="2 5">Methionyl-tRNA formyltransferase</fullName>
        <ecNumber evidence="2 5">2.1.2.9</ecNumber>
    </recommendedName>
</protein>
<evidence type="ECO:0000259" key="6">
    <source>
        <dbReference type="Pfam" id="PF00551"/>
    </source>
</evidence>
<evidence type="ECO:0000256" key="3">
    <source>
        <dbReference type="ARBA" id="ARBA00022679"/>
    </source>
</evidence>
<dbReference type="Gene3D" id="3.40.50.12230">
    <property type="match status" value="1"/>
</dbReference>
<dbReference type="PATRIC" id="fig|134605.3.peg.880"/>
<dbReference type="CDD" id="cd08646">
    <property type="entry name" value="FMT_core_Met-tRNA-FMT_N"/>
    <property type="match status" value="1"/>
</dbReference>
<dbReference type="PANTHER" id="PTHR11138">
    <property type="entry name" value="METHIONYL-TRNA FORMYLTRANSFERASE"/>
    <property type="match status" value="1"/>
</dbReference>
<dbReference type="GO" id="GO:0004479">
    <property type="term" value="F:methionyl-tRNA formyltransferase activity"/>
    <property type="evidence" value="ECO:0007669"/>
    <property type="project" value="UniProtKB-UniRule"/>
</dbReference>
<dbReference type="Pfam" id="PF02911">
    <property type="entry name" value="Formyl_trans_C"/>
    <property type="match status" value="1"/>
</dbReference>
<dbReference type="InterPro" id="IPR044135">
    <property type="entry name" value="Met-tRNA-FMT_C"/>
</dbReference>
<evidence type="ECO:0000313" key="8">
    <source>
        <dbReference type="EMBL" id="KXA14863.1"/>
    </source>
</evidence>
<dbReference type="InterPro" id="IPR036477">
    <property type="entry name" value="Formyl_transf_N_sf"/>
</dbReference>
<dbReference type="Proteomes" id="UP000070617">
    <property type="component" value="Unassembled WGS sequence"/>
</dbReference>
<comment type="caution">
    <text evidence="8">The sequence shown here is derived from an EMBL/GenBank/DDBJ whole genome shotgun (WGS) entry which is preliminary data.</text>
</comment>
<dbReference type="STRING" id="134605.HMPREF3206_00883"/>
<dbReference type="FunFam" id="3.40.50.12230:FF:000001">
    <property type="entry name" value="Methionyl-tRNA formyltransferase"/>
    <property type="match status" value="1"/>
</dbReference>
<evidence type="ECO:0000256" key="2">
    <source>
        <dbReference type="ARBA" id="ARBA00012261"/>
    </source>
</evidence>
<dbReference type="InterPro" id="IPR005794">
    <property type="entry name" value="Fmt"/>
</dbReference>
<organism evidence="8 9">
    <name type="scientific">Fusobacterium equinum</name>
    <dbReference type="NCBI Taxonomy" id="134605"/>
    <lineage>
        <taxon>Bacteria</taxon>
        <taxon>Fusobacteriati</taxon>
        <taxon>Fusobacteriota</taxon>
        <taxon>Fusobacteriia</taxon>
        <taxon>Fusobacteriales</taxon>
        <taxon>Fusobacteriaceae</taxon>
        <taxon>Fusobacterium</taxon>
    </lineage>
</organism>
<comment type="catalytic activity">
    <reaction evidence="5">
        <text>L-methionyl-tRNA(fMet) + (6R)-10-formyltetrahydrofolate = N-formyl-L-methionyl-tRNA(fMet) + (6S)-5,6,7,8-tetrahydrofolate + H(+)</text>
        <dbReference type="Rhea" id="RHEA:24380"/>
        <dbReference type="Rhea" id="RHEA-COMP:9952"/>
        <dbReference type="Rhea" id="RHEA-COMP:9953"/>
        <dbReference type="ChEBI" id="CHEBI:15378"/>
        <dbReference type="ChEBI" id="CHEBI:57453"/>
        <dbReference type="ChEBI" id="CHEBI:78530"/>
        <dbReference type="ChEBI" id="CHEBI:78844"/>
        <dbReference type="ChEBI" id="CHEBI:195366"/>
        <dbReference type="EC" id="2.1.2.9"/>
    </reaction>
</comment>
<dbReference type="PROSITE" id="PS00373">
    <property type="entry name" value="GART"/>
    <property type="match status" value="1"/>
</dbReference>
<comment type="similarity">
    <text evidence="1 5">Belongs to the Fmt family.</text>
</comment>
<keyword evidence="3 5" id="KW-0808">Transferase</keyword>
<accession>A0A133NF18</accession>
<dbReference type="EMBL" id="LRPX01000037">
    <property type="protein sequence ID" value="KXA14863.1"/>
    <property type="molecule type" value="Genomic_DNA"/>
</dbReference>
<dbReference type="CDD" id="cd08704">
    <property type="entry name" value="Met_tRNA_FMT_C"/>
    <property type="match status" value="1"/>
</dbReference>
<dbReference type="NCBIfam" id="TIGR00460">
    <property type="entry name" value="fmt"/>
    <property type="match status" value="1"/>
</dbReference>
<evidence type="ECO:0000313" key="9">
    <source>
        <dbReference type="Proteomes" id="UP000070617"/>
    </source>
</evidence>
<keyword evidence="4 5" id="KW-0648">Protein biosynthesis</keyword>
<dbReference type="GO" id="GO:0005829">
    <property type="term" value="C:cytosol"/>
    <property type="evidence" value="ECO:0007669"/>
    <property type="project" value="TreeGrafter"/>
</dbReference>
<evidence type="ECO:0000256" key="4">
    <source>
        <dbReference type="ARBA" id="ARBA00022917"/>
    </source>
</evidence>
<dbReference type="Pfam" id="PF00551">
    <property type="entry name" value="Formyl_trans_N"/>
    <property type="match status" value="1"/>
</dbReference>
<evidence type="ECO:0000256" key="1">
    <source>
        <dbReference type="ARBA" id="ARBA00010699"/>
    </source>
</evidence>
<dbReference type="InterPro" id="IPR011034">
    <property type="entry name" value="Formyl_transferase-like_C_sf"/>
</dbReference>
<dbReference type="InterPro" id="IPR041711">
    <property type="entry name" value="Met-tRNA-FMT_N"/>
</dbReference>
<dbReference type="InterPro" id="IPR001555">
    <property type="entry name" value="GART_AS"/>
</dbReference>
<dbReference type="AlphaFoldDB" id="A0A133NF18"/>
<sequence length="320" mass="36212">MKKWKGRKNRMRILFMGTPDFAVPSLRKLQEEHEVIAVFTKIDKPNQRGKKIQYTPVKQYALEHNLEVIQPKSVKDMEIIEKIKEYRPDLIVVVAYGKILPKEILEIPKYGVINVHSSLLPKYRGAAPIHASIIHGEKESGVSIMYVVEELDAGPVLAQESVEILEEDNCESLHNKLQEIGASLLLKTISKIEKQEIQAIPQDETKVSFVKPFQKEDCKIDWNQSAREIFNFVRGMDPFPGAFTLYHGKQLKIGRVEEEKEMILEGKAGEILAFVKGKGIVVATGKGNVVITKAKPENKKMLSGVDLINGNFLQEGEHFE</sequence>